<organism evidence="3 4">
    <name type="scientific">Castilleja foliolosa</name>
    <dbReference type="NCBI Taxonomy" id="1961234"/>
    <lineage>
        <taxon>Eukaryota</taxon>
        <taxon>Viridiplantae</taxon>
        <taxon>Streptophyta</taxon>
        <taxon>Embryophyta</taxon>
        <taxon>Tracheophyta</taxon>
        <taxon>Spermatophyta</taxon>
        <taxon>Magnoliopsida</taxon>
        <taxon>eudicotyledons</taxon>
        <taxon>Gunneridae</taxon>
        <taxon>Pentapetalae</taxon>
        <taxon>asterids</taxon>
        <taxon>lamiids</taxon>
        <taxon>Lamiales</taxon>
        <taxon>Orobanchaceae</taxon>
        <taxon>Pedicularideae</taxon>
        <taxon>Castillejinae</taxon>
        <taxon>Castilleja</taxon>
    </lineage>
</organism>
<dbReference type="InterPro" id="IPR036236">
    <property type="entry name" value="Znf_C2H2_sf"/>
</dbReference>
<reference evidence="4" key="1">
    <citation type="journal article" date="2024" name="IScience">
        <title>Strigolactones Initiate the Formation of Haustorium-like Structures in Castilleja.</title>
        <authorList>
            <person name="Buerger M."/>
            <person name="Peterson D."/>
            <person name="Chory J."/>
        </authorList>
    </citation>
    <scope>NUCLEOTIDE SEQUENCE [LARGE SCALE GENOMIC DNA]</scope>
</reference>
<keyword evidence="1" id="KW-0863">Zinc-finger</keyword>
<keyword evidence="1" id="KW-0862">Zinc</keyword>
<gene>
    <name evidence="3" type="ORF">CASFOL_026151</name>
</gene>
<evidence type="ECO:0000256" key="1">
    <source>
        <dbReference type="PROSITE-ProRule" id="PRU00042"/>
    </source>
</evidence>
<evidence type="ECO:0000313" key="4">
    <source>
        <dbReference type="Proteomes" id="UP001632038"/>
    </source>
</evidence>
<dbReference type="PANTHER" id="PTHR46353:SF23">
    <property type="entry name" value="C2H2 ZINC FINGER-CONTAINING PROTEIN-RELATED"/>
    <property type="match status" value="1"/>
</dbReference>
<sequence length="186" mass="21589">MAKTRRESLRYDRSFFVDRHEVMKLTKMAKAWEFTCSFCFKKFPSAQAMGGHQNAHRHERLEERKLYIRDSIGYRKRAYILAMKEASGSYLHAAKHELGNINGPPKMLRMPFFDVFEFNAHNNNNNNYFCRSWEKKDSEAAVMMNFFPAKELSLAENVGVGGADDKGKVCMEFNGLDLKLDLTLKL</sequence>
<evidence type="ECO:0000259" key="2">
    <source>
        <dbReference type="PROSITE" id="PS50157"/>
    </source>
</evidence>
<proteinExistence type="predicted"/>
<dbReference type="InterPro" id="IPR044299">
    <property type="entry name" value="GIS3/ZFP5/ZFP6"/>
</dbReference>
<dbReference type="PANTHER" id="PTHR46353">
    <property type="entry name" value="ZINC FINGER PROTEIN 5"/>
    <property type="match status" value="1"/>
</dbReference>
<dbReference type="PROSITE" id="PS00028">
    <property type="entry name" value="ZINC_FINGER_C2H2_1"/>
    <property type="match status" value="1"/>
</dbReference>
<keyword evidence="1" id="KW-0479">Metal-binding</keyword>
<dbReference type="InterPro" id="IPR013087">
    <property type="entry name" value="Znf_C2H2_type"/>
</dbReference>
<accession>A0ABD3CX49</accession>
<dbReference type="Proteomes" id="UP001632038">
    <property type="component" value="Unassembled WGS sequence"/>
</dbReference>
<comment type="caution">
    <text evidence="3">The sequence shown here is derived from an EMBL/GenBank/DDBJ whole genome shotgun (WGS) entry which is preliminary data.</text>
</comment>
<name>A0ABD3CX49_9LAMI</name>
<dbReference type="PROSITE" id="PS50157">
    <property type="entry name" value="ZINC_FINGER_C2H2_2"/>
    <property type="match status" value="1"/>
</dbReference>
<keyword evidence="4" id="KW-1185">Reference proteome</keyword>
<dbReference type="GO" id="GO:0008270">
    <property type="term" value="F:zinc ion binding"/>
    <property type="evidence" value="ECO:0007669"/>
    <property type="project" value="UniProtKB-KW"/>
</dbReference>
<dbReference type="AlphaFoldDB" id="A0ABD3CX49"/>
<protein>
    <recommendedName>
        <fullName evidence="2">C2H2-type domain-containing protein</fullName>
    </recommendedName>
</protein>
<dbReference type="SUPFAM" id="SSF57667">
    <property type="entry name" value="beta-beta-alpha zinc fingers"/>
    <property type="match status" value="1"/>
</dbReference>
<feature type="domain" description="C2H2-type" evidence="2">
    <location>
        <begin position="34"/>
        <end position="61"/>
    </location>
</feature>
<evidence type="ECO:0000313" key="3">
    <source>
        <dbReference type="EMBL" id="KAL3633167.1"/>
    </source>
</evidence>
<dbReference type="EMBL" id="JAVIJP010000032">
    <property type="protein sequence ID" value="KAL3633167.1"/>
    <property type="molecule type" value="Genomic_DNA"/>
</dbReference>